<dbReference type="InterPro" id="IPR027973">
    <property type="entry name" value="FSAF1-like"/>
</dbReference>
<keyword evidence="3" id="KW-1185">Reference proteome</keyword>
<dbReference type="GO" id="GO:0005730">
    <property type="term" value="C:nucleolus"/>
    <property type="evidence" value="ECO:0007669"/>
    <property type="project" value="TreeGrafter"/>
</dbReference>
<dbReference type="AlphaFoldDB" id="A0A9X0ARF6"/>
<dbReference type="PANTHER" id="PTHR28096">
    <property type="entry name" value="PROTEIN FAF1"/>
    <property type="match status" value="1"/>
</dbReference>
<accession>A0A9X0ARF6</accession>
<comment type="caution">
    <text evidence="2">The sequence shown here is derived from an EMBL/GenBank/DDBJ whole genome shotgun (WGS) entry which is preliminary data.</text>
</comment>
<dbReference type="InterPro" id="IPR053030">
    <property type="entry name" value="Ribosomal_biogenesis_FAF1-like"/>
</dbReference>
<feature type="compositionally biased region" description="Basic residues" evidence="1">
    <location>
        <begin position="398"/>
        <end position="413"/>
    </location>
</feature>
<feature type="region of interest" description="Disordered" evidence="1">
    <location>
        <begin position="336"/>
        <end position="413"/>
    </location>
</feature>
<evidence type="ECO:0000313" key="3">
    <source>
        <dbReference type="Proteomes" id="UP001152300"/>
    </source>
</evidence>
<reference evidence="2" key="1">
    <citation type="submission" date="2022-11" db="EMBL/GenBank/DDBJ databases">
        <title>Genome Resource of Sclerotinia nivalis Strain SnTB1, a Plant Pathogen Isolated from American Ginseng.</title>
        <authorList>
            <person name="Fan S."/>
        </authorList>
    </citation>
    <scope>NUCLEOTIDE SEQUENCE</scope>
    <source>
        <strain evidence="2">SnTB1</strain>
    </source>
</reference>
<feature type="region of interest" description="Disordered" evidence="1">
    <location>
        <begin position="159"/>
        <end position="183"/>
    </location>
</feature>
<feature type="compositionally biased region" description="Low complexity" evidence="1">
    <location>
        <begin position="73"/>
        <end position="83"/>
    </location>
</feature>
<name>A0A9X0ARF6_9HELO</name>
<protein>
    <submittedName>
        <fullName evidence="2">Uncharacterized protein</fullName>
    </submittedName>
</protein>
<dbReference type="EMBL" id="JAPEIS010000006">
    <property type="protein sequence ID" value="KAJ8065773.1"/>
    <property type="molecule type" value="Genomic_DNA"/>
</dbReference>
<dbReference type="OrthoDB" id="5556956at2759"/>
<organism evidence="2 3">
    <name type="scientific">Sclerotinia nivalis</name>
    <dbReference type="NCBI Taxonomy" id="352851"/>
    <lineage>
        <taxon>Eukaryota</taxon>
        <taxon>Fungi</taxon>
        <taxon>Dikarya</taxon>
        <taxon>Ascomycota</taxon>
        <taxon>Pezizomycotina</taxon>
        <taxon>Leotiomycetes</taxon>
        <taxon>Helotiales</taxon>
        <taxon>Sclerotiniaceae</taxon>
        <taxon>Sclerotinia</taxon>
    </lineage>
</organism>
<evidence type="ECO:0000256" key="1">
    <source>
        <dbReference type="SAM" id="MobiDB-lite"/>
    </source>
</evidence>
<feature type="compositionally biased region" description="Gly residues" evidence="1">
    <location>
        <begin position="357"/>
        <end position="370"/>
    </location>
</feature>
<feature type="compositionally biased region" description="Acidic residues" evidence="1">
    <location>
        <begin position="100"/>
        <end position="126"/>
    </location>
</feature>
<gene>
    <name evidence="2" type="ORF">OCU04_006437</name>
</gene>
<feature type="region of interest" description="Disordered" evidence="1">
    <location>
        <begin position="63"/>
        <end position="126"/>
    </location>
</feature>
<evidence type="ECO:0000313" key="2">
    <source>
        <dbReference type="EMBL" id="KAJ8065773.1"/>
    </source>
</evidence>
<dbReference type="PANTHER" id="PTHR28096:SF1">
    <property type="entry name" value="PROTEIN FAF1"/>
    <property type="match status" value="1"/>
</dbReference>
<dbReference type="GO" id="GO:0000462">
    <property type="term" value="P:maturation of SSU-rRNA from tricistronic rRNA transcript (SSU-rRNA, 5.8S rRNA, LSU-rRNA)"/>
    <property type="evidence" value="ECO:0007669"/>
    <property type="project" value="TreeGrafter"/>
</dbReference>
<dbReference type="Proteomes" id="UP001152300">
    <property type="component" value="Unassembled WGS sequence"/>
</dbReference>
<dbReference type="Pfam" id="PF15375">
    <property type="entry name" value="FSAF1"/>
    <property type="match status" value="1"/>
</dbReference>
<sequence>MVKCVVDLLPPKRGFPIHHPAEPRHFTIIFSNPEHLLHLFSGEASTLYFAKTTKSQQTTFNMPASLGKRKRTSAATTTSSKLLKVSKTTPIIPEPVSEPQSEEEASDSSPDDDDDEDNEDDTEPLDPQEIFRRHFEAQFKPLPPTNIKSKASQTIYDAENEEVGDWEGLSENSSGDDEEQENGVQIVEHVKKVDSRIAGMSKAELRAFMSSKIPKSLPTPSLSKLQEPIPGSADDPGATEALNLKNDLALQRLLDESHLLTSSSSSSSANSHLSHTLQGKNRLKALDLRVQALGGKTSIHKQESMPMAMRKGIVKKAEEKEEKRRREARENGVVLETKGGRGGGNSGGRERRKERSGTGGIFDGGPGVGRMRGATLSLSKSDVVGIEGSKRGGGRMGRNGKRGGRGRGRGNRM</sequence>
<feature type="compositionally biased region" description="Low complexity" evidence="1">
    <location>
        <begin position="90"/>
        <end position="99"/>
    </location>
</feature>
<feature type="region of interest" description="Disordered" evidence="1">
    <location>
        <begin position="210"/>
        <end position="239"/>
    </location>
</feature>
<proteinExistence type="predicted"/>